<evidence type="ECO:0000313" key="1">
    <source>
        <dbReference type="EMBL" id="HJC36804.1"/>
    </source>
</evidence>
<reference evidence="1" key="1">
    <citation type="journal article" date="2021" name="PeerJ">
        <title>Extensive microbial diversity within the chicken gut microbiome revealed by metagenomics and culture.</title>
        <authorList>
            <person name="Gilroy R."/>
            <person name="Ravi A."/>
            <person name="Getino M."/>
            <person name="Pursley I."/>
            <person name="Horton D.L."/>
            <person name="Alikhan N.F."/>
            <person name="Baker D."/>
            <person name="Gharbi K."/>
            <person name="Hall N."/>
            <person name="Watson M."/>
            <person name="Adriaenssens E.M."/>
            <person name="Foster-Nyarko E."/>
            <person name="Jarju S."/>
            <person name="Secka A."/>
            <person name="Antonio M."/>
            <person name="Oren A."/>
            <person name="Chaudhuri R.R."/>
            <person name="La Ragione R."/>
            <person name="Hildebrand F."/>
            <person name="Pallen M.J."/>
        </authorList>
    </citation>
    <scope>NUCLEOTIDE SEQUENCE</scope>
    <source>
        <strain evidence="1">CHK187-11901</strain>
    </source>
</reference>
<gene>
    <name evidence="1" type="ORF">H9702_06700</name>
</gene>
<dbReference type="Proteomes" id="UP000823896">
    <property type="component" value="Unassembled WGS sequence"/>
</dbReference>
<organism evidence="1 2">
    <name type="scientific">Candidatus Merdibacter merdavium</name>
    <dbReference type="NCBI Taxonomy" id="2838692"/>
    <lineage>
        <taxon>Bacteria</taxon>
        <taxon>Bacillati</taxon>
        <taxon>Bacillota</taxon>
        <taxon>Erysipelotrichia</taxon>
        <taxon>Erysipelotrichales</taxon>
        <taxon>Erysipelotrichaceae</taxon>
        <taxon>Merdibacter</taxon>
    </lineage>
</organism>
<dbReference type="AlphaFoldDB" id="A0A9D2NTR4"/>
<name>A0A9D2NTR4_9FIRM</name>
<reference evidence="1" key="2">
    <citation type="submission" date="2021-04" db="EMBL/GenBank/DDBJ databases">
        <authorList>
            <person name="Gilroy R."/>
        </authorList>
    </citation>
    <scope>NUCLEOTIDE SEQUENCE</scope>
    <source>
        <strain evidence="1">CHK187-11901</strain>
    </source>
</reference>
<evidence type="ECO:0000313" key="2">
    <source>
        <dbReference type="Proteomes" id="UP000823896"/>
    </source>
</evidence>
<protein>
    <submittedName>
        <fullName evidence="1">Uncharacterized protein</fullName>
    </submittedName>
</protein>
<sequence length="72" mass="8222">MKYSIQLREGWIGFYDCRNGRYGVTANAPERIRCSYPLAWHIAQTLRERGIAARIQPAAGIEHAAWAYNALK</sequence>
<dbReference type="EMBL" id="DWWM01000042">
    <property type="protein sequence ID" value="HJC36804.1"/>
    <property type="molecule type" value="Genomic_DNA"/>
</dbReference>
<accession>A0A9D2NTR4</accession>
<comment type="caution">
    <text evidence="1">The sequence shown here is derived from an EMBL/GenBank/DDBJ whole genome shotgun (WGS) entry which is preliminary data.</text>
</comment>
<proteinExistence type="predicted"/>